<dbReference type="STRING" id="2316362.A0A4V1Q2H5"/>
<gene>
    <name evidence="10" type="ORF">EST38_g10741</name>
</gene>
<comment type="similarity">
    <text evidence="7">Belongs to the class-I aminoacyl-tRNA synthetase family.</text>
</comment>
<accession>A0A4V1Q2H5</accession>
<keyword evidence="1 7" id="KW-0436">Ligase</keyword>
<keyword evidence="3 7" id="KW-0547">Nucleotide-binding</keyword>
<dbReference type="SUPFAM" id="SSF52374">
    <property type="entry name" value="Nucleotidylyl transferase"/>
    <property type="match status" value="1"/>
</dbReference>
<dbReference type="AlphaFoldDB" id="A0A4V1Q2H5"/>
<evidence type="ECO:0000259" key="9">
    <source>
        <dbReference type="PROSITE" id="PS50837"/>
    </source>
</evidence>
<dbReference type="Gene3D" id="1.10.1160.10">
    <property type="entry name" value="Glutamyl-trna Synthetase, Domain 2"/>
    <property type="match status" value="1"/>
</dbReference>
<dbReference type="GO" id="GO:0005739">
    <property type="term" value="C:mitochondrion"/>
    <property type="evidence" value="ECO:0007669"/>
    <property type="project" value="TreeGrafter"/>
</dbReference>
<keyword evidence="4 7" id="KW-0067">ATP-binding</keyword>
<keyword evidence="5 7" id="KW-0648">Protein biosynthesis</keyword>
<evidence type="ECO:0000256" key="1">
    <source>
        <dbReference type="ARBA" id="ARBA00022598"/>
    </source>
</evidence>
<evidence type="ECO:0000256" key="4">
    <source>
        <dbReference type="ARBA" id="ARBA00022840"/>
    </source>
</evidence>
<dbReference type="InterPro" id="IPR020061">
    <property type="entry name" value="Glu_tRNA_lig_a-bdl"/>
</dbReference>
<dbReference type="PANTHER" id="PTHR43311:SF2">
    <property type="entry name" value="GLUTAMATE--TRNA LIGASE, MITOCHONDRIAL-RELATED"/>
    <property type="match status" value="1"/>
</dbReference>
<dbReference type="SUPFAM" id="SSF52540">
    <property type="entry name" value="P-loop containing nucleoside triphosphate hydrolases"/>
    <property type="match status" value="1"/>
</dbReference>
<dbReference type="InterPro" id="IPR020058">
    <property type="entry name" value="Glu/Gln-tRNA-synth_Ib_cat-dom"/>
</dbReference>
<dbReference type="PANTHER" id="PTHR43311">
    <property type="entry name" value="GLUTAMATE--TRNA LIGASE"/>
    <property type="match status" value="1"/>
</dbReference>
<reference evidence="10 11" key="1">
    <citation type="submission" date="2019-01" db="EMBL/GenBank/DDBJ databases">
        <title>Draft genome sequence of Psathyrella aberdarensis IHI B618.</title>
        <authorList>
            <person name="Buettner E."/>
            <person name="Kellner H."/>
        </authorList>
    </citation>
    <scope>NUCLEOTIDE SEQUENCE [LARGE SCALE GENOMIC DNA]</scope>
    <source>
        <strain evidence="10 11">IHI B618</strain>
    </source>
</reference>
<dbReference type="Gene3D" id="3.40.50.620">
    <property type="entry name" value="HUPs"/>
    <property type="match status" value="2"/>
</dbReference>
<evidence type="ECO:0000256" key="5">
    <source>
        <dbReference type="ARBA" id="ARBA00022917"/>
    </source>
</evidence>
<evidence type="ECO:0000256" key="7">
    <source>
        <dbReference type="RuleBase" id="RU363037"/>
    </source>
</evidence>
<feature type="domain" description="NACHT" evidence="9">
    <location>
        <begin position="457"/>
        <end position="597"/>
    </location>
</feature>
<evidence type="ECO:0000313" key="11">
    <source>
        <dbReference type="Proteomes" id="UP000290288"/>
    </source>
</evidence>
<feature type="region of interest" description="Disordered" evidence="8">
    <location>
        <begin position="222"/>
        <end position="253"/>
    </location>
</feature>
<proteinExistence type="inferred from homology"/>
<dbReference type="InterPro" id="IPR027417">
    <property type="entry name" value="P-loop_NTPase"/>
</dbReference>
<dbReference type="InterPro" id="IPR049940">
    <property type="entry name" value="GluQ/Sye"/>
</dbReference>
<dbReference type="GO" id="GO:0006424">
    <property type="term" value="P:glutamyl-tRNA aminoacylation"/>
    <property type="evidence" value="ECO:0007669"/>
    <property type="project" value="TreeGrafter"/>
</dbReference>
<dbReference type="InterPro" id="IPR014729">
    <property type="entry name" value="Rossmann-like_a/b/a_fold"/>
</dbReference>
<dbReference type="Proteomes" id="UP000290288">
    <property type="component" value="Unassembled WGS sequence"/>
</dbReference>
<keyword evidence="11" id="KW-1185">Reference proteome</keyword>
<dbReference type="InterPro" id="IPR007111">
    <property type="entry name" value="NACHT_NTPase"/>
</dbReference>
<evidence type="ECO:0000256" key="3">
    <source>
        <dbReference type="ARBA" id="ARBA00022741"/>
    </source>
</evidence>
<comment type="caution">
    <text evidence="10">The sequence shown here is derived from an EMBL/GenBank/DDBJ whole genome shotgun (WGS) entry which is preliminary data.</text>
</comment>
<dbReference type="OrthoDB" id="428822at2759"/>
<dbReference type="InterPro" id="IPR056884">
    <property type="entry name" value="NPHP3-like_N"/>
</dbReference>
<name>A0A4V1Q2H5_9AGAR</name>
<dbReference type="GO" id="GO:0005524">
    <property type="term" value="F:ATP binding"/>
    <property type="evidence" value="ECO:0007669"/>
    <property type="project" value="UniProtKB-KW"/>
</dbReference>
<evidence type="ECO:0000256" key="2">
    <source>
        <dbReference type="ARBA" id="ARBA00022737"/>
    </source>
</evidence>
<dbReference type="Pfam" id="PF24883">
    <property type="entry name" value="NPHP3_N"/>
    <property type="match status" value="1"/>
</dbReference>
<evidence type="ECO:0000256" key="6">
    <source>
        <dbReference type="ARBA" id="ARBA00023146"/>
    </source>
</evidence>
<dbReference type="Gene3D" id="3.40.50.300">
    <property type="entry name" value="P-loop containing nucleotide triphosphate hydrolases"/>
    <property type="match status" value="1"/>
</dbReference>
<sequence length="659" mass="73774">MALLRFAPSPTGPSHLGGLRMALYTHLYGKETWILRIEDTDAVGAYIWQALDWAGLEYDFGPGKKGPHSPFFQPERLDLYEHYAKKLFEGTQLPTRPGGVDLIFGQLKDTYASLATDLILLKSDLFPTYHLASVVDDHEMGITHVLRGEGWLPSLLLHPDLYASLNLQPPQFAHLPILLNVDGSKMSKRNGDVHVDDYIKRGWKPISVINWLALAGWGTRHDPFTEPAEPKPNSSSPSSTHSHQSGTDAPDSTGVYTLPQLISEFDLTSVTHRNSTLDPMKLEYLNKQHLLQQRSTPDGLTAMAERVHDSVKDAFSEMYVCCLLGGRTTCNAIQYTINRTPLFSFMDGFSNKANMPGNVTTRNSVGAAFAGASNFGIENISIRTAGNVYKNYNISVNAGAIGTEDNDVGLLRKISEWLTTSSFRNIHSEALAKRTPGTGLWFTRTNEYRLWTQSNLKVLWGTGKPGAGKTILSAIIVDHLQKEFSSQKRVPVIFAYCRYTEKYPTSQFLAAWIRQLLEHDPTTLRYISEMFAIHQRQDTRPSEAELHELLSAICTGFEKVYIILDGLDEAREAVKIQLLEEINTLPSNTRTLITSRPLKSFEYLVPDAAHIDIEARNEDIELFVEKKIAQMPRLHTMLAGKDGEKHRICKAIKEKSGGM</sequence>
<feature type="compositionally biased region" description="Low complexity" evidence="8">
    <location>
        <begin position="234"/>
        <end position="245"/>
    </location>
</feature>
<keyword evidence="2" id="KW-0677">Repeat</keyword>
<protein>
    <recommendedName>
        <fullName evidence="9">NACHT domain-containing protein</fullName>
    </recommendedName>
</protein>
<organism evidence="10 11">
    <name type="scientific">Candolleomyces aberdarensis</name>
    <dbReference type="NCBI Taxonomy" id="2316362"/>
    <lineage>
        <taxon>Eukaryota</taxon>
        <taxon>Fungi</taxon>
        <taxon>Dikarya</taxon>
        <taxon>Basidiomycota</taxon>
        <taxon>Agaricomycotina</taxon>
        <taxon>Agaricomycetes</taxon>
        <taxon>Agaricomycetidae</taxon>
        <taxon>Agaricales</taxon>
        <taxon>Agaricineae</taxon>
        <taxon>Psathyrellaceae</taxon>
        <taxon>Candolleomyces</taxon>
    </lineage>
</organism>
<evidence type="ECO:0000313" key="10">
    <source>
        <dbReference type="EMBL" id="RXW15108.1"/>
    </source>
</evidence>
<dbReference type="PROSITE" id="PS50837">
    <property type="entry name" value="NACHT"/>
    <property type="match status" value="1"/>
</dbReference>
<dbReference type="Pfam" id="PF00749">
    <property type="entry name" value="tRNA-synt_1c"/>
    <property type="match status" value="2"/>
</dbReference>
<dbReference type="EMBL" id="SDEE01000598">
    <property type="protein sequence ID" value="RXW15108.1"/>
    <property type="molecule type" value="Genomic_DNA"/>
</dbReference>
<dbReference type="GO" id="GO:0004818">
    <property type="term" value="F:glutamate-tRNA ligase activity"/>
    <property type="evidence" value="ECO:0007669"/>
    <property type="project" value="TreeGrafter"/>
</dbReference>
<evidence type="ECO:0000256" key="8">
    <source>
        <dbReference type="SAM" id="MobiDB-lite"/>
    </source>
</evidence>
<keyword evidence="6 7" id="KW-0030">Aminoacyl-tRNA synthetase</keyword>